<dbReference type="EMBL" id="CP006272">
    <property type="protein sequence ID" value="AGZ39737.1"/>
    <property type="molecule type" value="Genomic_DNA"/>
</dbReference>
<feature type="domain" description="YCII-related" evidence="2">
    <location>
        <begin position="17"/>
        <end position="100"/>
    </location>
</feature>
<dbReference type="STRING" id="1246995.AFR_07240"/>
<dbReference type="AlphaFoldDB" id="U5VSE6"/>
<protein>
    <recommendedName>
        <fullName evidence="2">YCII-related domain-containing protein</fullName>
    </recommendedName>
</protein>
<organism evidence="3 4">
    <name type="scientific">Actinoplanes friuliensis DSM 7358</name>
    <dbReference type="NCBI Taxonomy" id="1246995"/>
    <lineage>
        <taxon>Bacteria</taxon>
        <taxon>Bacillati</taxon>
        <taxon>Actinomycetota</taxon>
        <taxon>Actinomycetes</taxon>
        <taxon>Micromonosporales</taxon>
        <taxon>Micromonosporaceae</taxon>
        <taxon>Actinoplanes</taxon>
    </lineage>
</organism>
<evidence type="ECO:0000259" key="2">
    <source>
        <dbReference type="Pfam" id="PF03795"/>
    </source>
</evidence>
<evidence type="ECO:0000256" key="1">
    <source>
        <dbReference type="ARBA" id="ARBA00007689"/>
    </source>
</evidence>
<dbReference type="PATRIC" id="fig|1246995.3.peg.1478"/>
<evidence type="ECO:0000313" key="3">
    <source>
        <dbReference type="EMBL" id="AGZ39737.1"/>
    </source>
</evidence>
<dbReference type="Pfam" id="PF03795">
    <property type="entry name" value="YCII"/>
    <property type="match status" value="1"/>
</dbReference>
<dbReference type="Proteomes" id="UP000017746">
    <property type="component" value="Chromosome"/>
</dbReference>
<reference evidence="3 4" key="1">
    <citation type="journal article" date="2014" name="J. Biotechnol.">
        <title>Complete genome sequence of the actinobacterium Actinoplanes friuliensis HAG 010964, producer of the lipopeptide antibiotic friulimycin.</title>
        <authorList>
            <person name="Ruckert C."/>
            <person name="Szczepanowski R."/>
            <person name="Albersmeier A."/>
            <person name="Goesmann A."/>
            <person name="Fischer N."/>
            <person name="Steinkamper A."/>
            <person name="Puhler A."/>
            <person name="Biener R."/>
            <person name="Schwartz D."/>
            <person name="Kalinowski J."/>
        </authorList>
    </citation>
    <scope>NUCLEOTIDE SEQUENCE [LARGE SCALE GENOMIC DNA]</scope>
    <source>
        <strain evidence="3 4">DSM 7358</strain>
    </source>
</reference>
<dbReference type="OrthoDB" id="668782at2"/>
<sequence>MAQYAIFIYGGGPEHSTDAHDRYAQELITAGTMTLAYALEPIETSTSIRGDVVTDGPFIDAKEVVAGFYVIEAPDFDAALDIARRNPATQQGGGVEIRPIAGGFVRPQTSA</sequence>
<dbReference type="InterPro" id="IPR011008">
    <property type="entry name" value="Dimeric_a/b-barrel"/>
</dbReference>
<comment type="similarity">
    <text evidence="1">Belongs to the YciI family.</text>
</comment>
<name>U5VSE6_9ACTN</name>
<dbReference type="Gene3D" id="3.30.70.1060">
    <property type="entry name" value="Dimeric alpha+beta barrel"/>
    <property type="match status" value="1"/>
</dbReference>
<accession>U5VSE6</accession>
<keyword evidence="4" id="KW-1185">Reference proteome</keyword>
<evidence type="ECO:0000313" key="4">
    <source>
        <dbReference type="Proteomes" id="UP000017746"/>
    </source>
</evidence>
<proteinExistence type="inferred from homology"/>
<dbReference type="PANTHER" id="PTHR35174">
    <property type="entry name" value="BLL7171 PROTEIN-RELATED"/>
    <property type="match status" value="1"/>
</dbReference>
<dbReference type="InterPro" id="IPR005545">
    <property type="entry name" value="YCII"/>
</dbReference>
<dbReference type="SUPFAM" id="SSF54909">
    <property type="entry name" value="Dimeric alpha+beta barrel"/>
    <property type="match status" value="1"/>
</dbReference>
<dbReference type="RefSeq" id="WP_023359268.1">
    <property type="nucleotide sequence ID" value="NC_022657.1"/>
</dbReference>
<dbReference type="PANTHER" id="PTHR35174:SF3">
    <property type="entry name" value="BLL7171 PROTEIN"/>
    <property type="match status" value="1"/>
</dbReference>
<dbReference type="KEGG" id="afs:AFR_07240"/>
<dbReference type="eggNOG" id="COG3795">
    <property type="taxonomic scope" value="Bacteria"/>
</dbReference>
<dbReference type="HOGENOM" id="CLU_130902_2_2_11"/>
<gene>
    <name evidence="3" type="ORF">AFR_07240</name>
</gene>